<evidence type="ECO:0000259" key="1">
    <source>
        <dbReference type="Pfam" id="PF13182"/>
    </source>
</evidence>
<dbReference type="InterPro" id="IPR025248">
    <property type="entry name" value="DUF4007"/>
</dbReference>
<dbReference type="RefSeq" id="WP_324698551.1">
    <property type="nucleotide sequence ID" value="NZ_JAYMYJ010000160.1"/>
</dbReference>
<feature type="domain" description="DUF4007" evidence="1">
    <location>
        <begin position="10"/>
        <end position="303"/>
    </location>
</feature>
<name>A0ABU6D3G6_9GAMM</name>
<reference evidence="2 3" key="2">
    <citation type="submission" date="2024-01" db="EMBL/GenBank/DDBJ databases">
        <authorList>
            <person name="Xie X."/>
        </authorList>
    </citation>
    <scope>NUCLEOTIDE SEQUENCE [LARGE SCALE GENOMIC DNA]</scope>
    <source>
        <strain evidence="2">SCUT-1</strain>
    </source>
</reference>
<dbReference type="EMBL" id="JAYMYJ010000160">
    <property type="protein sequence ID" value="MEB4593555.1"/>
    <property type="molecule type" value="Genomic_DNA"/>
</dbReference>
<evidence type="ECO:0000313" key="3">
    <source>
        <dbReference type="Proteomes" id="UP001308005"/>
    </source>
</evidence>
<sequence>MKLNKNKTAFGRHETFPLRYGWLTKGVEVIGKQKGIFQEREHETAMTELGLGRNMVNALHYWLHVTGLATFVGGDGSVSPLGKALLGKEGDPYLEDEATLWIVHWLIASNAEWATGFFWFFNHYSAPRFRDKDALQALEDFVAQELGLKRAHTTLKSDISTLLRMYSPVASRGGEEHLDSPLASLQLVNIDEGYGYNSLRTSRPFLPTVAMHFALQQRFAEHAGKHQNAKEAAIPVRDLLYGGSGWAAPGAIFRLNEDGLMTCLHQMMEDYPRMYELRDTAGVNQLYRLTPPQRPETVLANYYQHYKGEAA</sequence>
<accession>A0ABU6D3G6</accession>
<evidence type="ECO:0000313" key="2">
    <source>
        <dbReference type="EMBL" id="MEB4593555.1"/>
    </source>
</evidence>
<proteinExistence type="predicted"/>
<keyword evidence="3" id="KW-1185">Reference proteome</keyword>
<protein>
    <submittedName>
        <fullName evidence="2">DUF4007 family protein</fullName>
    </submittedName>
</protein>
<organism evidence="2 3">
    <name type="scientific">Candidatus Thiothrix phosphatis</name>
    <dbReference type="NCBI Taxonomy" id="3112415"/>
    <lineage>
        <taxon>Bacteria</taxon>
        <taxon>Pseudomonadati</taxon>
        <taxon>Pseudomonadota</taxon>
        <taxon>Gammaproteobacteria</taxon>
        <taxon>Thiotrichales</taxon>
        <taxon>Thiotrichaceae</taxon>
        <taxon>Thiothrix</taxon>
    </lineage>
</organism>
<gene>
    <name evidence="2" type="ORF">VSS37_21435</name>
</gene>
<reference evidence="3" key="1">
    <citation type="submission" date="2023-07" db="EMBL/GenBank/DDBJ databases">
        <title>The carbon used by Thiothrix.</title>
        <authorList>
            <person name="Chen L."/>
        </authorList>
    </citation>
    <scope>NUCLEOTIDE SEQUENCE [LARGE SCALE GENOMIC DNA]</scope>
</reference>
<dbReference type="Pfam" id="PF13182">
    <property type="entry name" value="DUF4007"/>
    <property type="match status" value="1"/>
</dbReference>
<comment type="caution">
    <text evidence="2">The sequence shown here is derived from an EMBL/GenBank/DDBJ whole genome shotgun (WGS) entry which is preliminary data.</text>
</comment>
<dbReference type="Proteomes" id="UP001308005">
    <property type="component" value="Unassembled WGS sequence"/>
</dbReference>